<dbReference type="EMBL" id="NEXF01000074">
    <property type="protein sequence ID" value="PSO08558.1"/>
    <property type="molecule type" value="Genomic_DNA"/>
</dbReference>
<dbReference type="InterPro" id="IPR052342">
    <property type="entry name" value="MCH/BMMD"/>
</dbReference>
<sequence>MLELIFKPRCEIPVMISVTPGVGKSYVTERRTIGEAEITLFAGLTGDYHPAHTDEIYAKSTKFGRRMAHGMLTISLSQGLITPTELRSSILALVGLGSVKFLSPVYPRDIIWLRFTIVSRRRSSSKPELCFMTVSNEVFKGTDGDNPEKVLEYKSTYLVLEELCQD</sequence>
<name>A0A2R6CCE4_9ARCH</name>
<reference evidence="2 3" key="1">
    <citation type="submission" date="2017-04" db="EMBL/GenBank/DDBJ databases">
        <title>Novel microbial lineages endemic to geothermal iron-oxide mats fill important gaps in the evolutionary history of Archaea.</title>
        <authorList>
            <person name="Jay Z.J."/>
            <person name="Beam J.P."/>
            <person name="Dlakic M."/>
            <person name="Rusch D.B."/>
            <person name="Kozubal M.A."/>
            <person name="Inskeep W.P."/>
        </authorList>
    </citation>
    <scope>NUCLEOTIDE SEQUENCE [LARGE SCALE GENOMIC DNA]</scope>
    <source>
        <strain evidence="2">BE_D</strain>
    </source>
</reference>
<dbReference type="CDD" id="cd03441">
    <property type="entry name" value="R_hydratase_like"/>
    <property type="match status" value="1"/>
</dbReference>
<dbReference type="Pfam" id="PF01575">
    <property type="entry name" value="MaoC_dehydratas"/>
    <property type="match status" value="1"/>
</dbReference>
<dbReference type="PANTHER" id="PTHR43664:SF1">
    <property type="entry name" value="BETA-METHYLMALYL-COA DEHYDRATASE"/>
    <property type="match status" value="1"/>
</dbReference>
<dbReference type="Proteomes" id="UP000242015">
    <property type="component" value="Unassembled WGS sequence"/>
</dbReference>
<dbReference type="InterPro" id="IPR002539">
    <property type="entry name" value="MaoC-like_dom"/>
</dbReference>
<dbReference type="InterPro" id="IPR029069">
    <property type="entry name" value="HotDog_dom_sf"/>
</dbReference>
<proteinExistence type="predicted"/>
<evidence type="ECO:0000313" key="3">
    <source>
        <dbReference type="Proteomes" id="UP000242015"/>
    </source>
</evidence>
<protein>
    <recommendedName>
        <fullName evidence="1">MaoC-like domain-containing protein</fullName>
    </recommendedName>
</protein>
<comment type="caution">
    <text evidence="2">The sequence shown here is derived from an EMBL/GenBank/DDBJ whole genome shotgun (WGS) entry which is preliminary data.</text>
</comment>
<feature type="domain" description="MaoC-like" evidence="1">
    <location>
        <begin position="22"/>
        <end position="123"/>
    </location>
</feature>
<dbReference type="AlphaFoldDB" id="A0A2R6CCE4"/>
<evidence type="ECO:0000259" key="1">
    <source>
        <dbReference type="Pfam" id="PF01575"/>
    </source>
</evidence>
<dbReference type="Gene3D" id="3.10.129.10">
    <property type="entry name" value="Hotdog Thioesterase"/>
    <property type="match status" value="1"/>
</dbReference>
<gene>
    <name evidence="2" type="ORF">B9Q04_04920</name>
</gene>
<dbReference type="PANTHER" id="PTHR43664">
    <property type="entry name" value="MONOAMINE OXIDASE-RELATED"/>
    <property type="match status" value="1"/>
</dbReference>
<dbReference type="SUPFAM" id="SSF54637">
    <property type="entry name" value="Thioesterase/thiol ester dehydrase-isomerase"/>
    <property type="match status" value="1"/>
</dbReference>
<evidence type="ECO:0000313" key="2">
    <source>
        <dbReference type="EMBL" id="PSO08558.1"/>
    </source>
</evidence>
<organism evidence="2 3">
    <name type="scientific">Candidatus Marsarchaeota G2 archaeon BE_D</name>
    <dbReference type="NCBI Taxonomy" id="1978158"/>
    <lineage>
        <taxon>Archaea</taxon>
        <taxon>Candidatus Marsarchaeota</taxon>
        <taxon>Candidatus Marsarchaeota group 2</taxon>
    </lineage>
</organism>
<accession>A0A2R6CCE4</accession>